<dbReference type="OrthoDB" id="451813at2"/>
<comment type="caution">
    <text evidence="1">The sequence shown here is derived from an EMBL/GenBank/DDBJ whole genome shotgun (WGS) entry which is preliminary data.</text>
</comment>
<gene>
    <name evidence="1" type="ORF">PL9631_410034</name>
</gene>
<dbReference type="RefSeq" id="WP_083617913.1">
    <property type="nucleotide sequence ID" value="NZ_LR735002.1"/>
</dbReference>
<reference evidence="1" key="1">
    <citation type="submission" date="2019-10" db="EMBL/GenBank/DDBJ databases">
        <authorList>
            <consortium name="Genoscope - CEA"/>
            <person name="William W."/>
        </authorList>
    </citation>
    <scope>NUCLEOTIDE SEQUENCE [LARGE SCALE GENOMIC DNA]</scope>
    <source>
        <strain evidence="1">BBR_PRJEB10994</strain>
    </source>
</reference>
<name>A0A7Z9BNR3_9CYAN</name>
<evidence type="ECO:0000313" key="2">
    <source>
        <dbReference type="Proteomes" id="UP000182190"/>
    </source>
</evidence>
<organism evidence="1 2">
    <name type="scientific">Planktothrix paucivesiculata PCC 9631</name>
    <dbReference type="NCBI Taxonomy" id="671071"/>
    <lineage>
        <taxon>Bacteria</taxon>
        <taxon>Bacillati</taxon>
        <taxon>Cyanobacteriota</taxon>
        <taxon>Cyanophyceae</taxon>
        <taxon>Oscillatoriophycideae</taxon>
        <taxon>Oscillatoriales</taxon>
        <taxon>Microcoleaceae</taxon>
        <taxon>Planktothrix</taxon>
    </lineage>
</organism>
<protein>
    <submittedName>
        <fullName evidence="1">Uncharacterized protein</fullName>
    </submittedName>
</protein>
<sequence length="234" mass="26091">MTLTELKAKATELGLTPDEVRQHGSLSKKATWESAIDNIETVEVETVENIAVTVNQPTVEYLPFDNPTHTLIDGEWVLCSETVDPSKLPELAETDPRFEAWQPWMIPGANFTGAWQVYEILYFDVWGNCNAKGADTKGYSFRIESIVNTATDDYVQKSEPIPPLTPLGEANQLSDCLESDTPIRDQLLLKMMDKGLSLPDLEELENAPLDEDTAVVFLTLLEESDRMLSEALAL</sequence>
<accession>A0A7Z9BNR3</accession>
<dbReference type="AlphaFoldDB" id="A0A7Z9BNR3"/>
<dbReference type="EMBL" id="CZCS02000181">
    <property type="protein sequence ID" value="VXD18745.1"/>
    <property type="molecule type" value="Genomic_DNA"/>
</dbReference>
<proteinExistence type="predicted"/>
<dbReference type="Proteomes" id="UP000182190">
    <property type="component" value="Unassembled WGS sequence"/>
</dbReference>
<evidence type="ECO:0000313" key="1">
    <source>
        <dbReference type="EMBL" id="VXD18745.1"/>
    </source>
</evidence>
<keyword evidence="2" id="KW-1185">Reference proteome</keyword>